<comment type="caution">
    <text evidence="1">The sequence shown here is derived from an EMBL/GenBank/DDBJ whole genome shotgun (WGS) entry which is preliminary data.</text>
</comment>
<protein>
    <recommendedName>
        <fullName evidence="3">Nucleotidyltransferase DUF2204</fullName>
    </recommendedName>
</protein>
<evidence type="ECO:0008006" key="3">
    <source>
        <dbReference type="Google" id="ProtNLM"/>
    </source>
</evidence>
<name>A0A929L0X4_9SPHI</name>
<dbReference type="InterPro" id="IPR043519">
    <property type="entry name" value="NT_sf"/>
</dbReference>
<evidence type="ECO:0000313" key="1">
    <source>
        <dbReference type="EMBL" id="MBE9663548.1"/>
    </source>
</evidence>
<gene>
    <name evidence="1" type="ORF">IRJ16_16795</name>
</gene>
<dbReference type="EMBL" id="JADFFL010000006">
    <property type="protein sequence ID" value="MBE9663548.1"/>
    <property type="molecule type" value="Genomic_DNA"/>
</dbReference>
<dbReference type="AlphaFoldDB" id="A0A929L0X4"/>
<dbReference type="RefSeq" id="WP_194112772.1">
    <property type="nucleotide sequence ID" value="NZ_JADFFL010000006.1"/>
</dbReference>
<dbReference type="SUPFAM" id="SSF81301">
    <property type="entry name" value="Nucleotidyltransferase"/>
    <property type="match status" value="1"/>
</dbReference>
<organism evidence="1 2">
    <name type="scientific">Mucilaginibacter myungsuensis</name>
    <dbReference type="NCBI Taxonomy" id="649104"/>
    <lineage>
        <taxon>Bacteria</taxon>
        <taxon>Pseudomonadati</taxon>
        <taxon>Bacteroidota</taxon>
        <taxon>Sphingobacteriia</taxon>
        <taxon>Sphingobacteriales</taxon>
        <taxon>Sphingobacteriaceae</taxon>
        <taxon>Mucilaginibacter</taxon>
    </lineage>
</organism>
<keyword evidence="2" id="KW-1185">Reference proteome</keyword>
<reference evidence="1" key="1">
    <citation type="submission" date="2020-10" db="EMBL/GenBank/DDBJ databases">
        <title>Mucilaginibacter mali sp. nov., isolated from rhizosphere soil of apple orchard.</title>
        <authorList>
            <person name="Lee J.-S."/>
            <person name="Kim H.S."/>
            <person name="Kim J.-S."/>
        </authorList>
    </citation>
    <scope>NUCLEOTIDE SEQUENCE</scope>
    <source>
        <strain evidence="1">KCTC 22746</strain>
    </source>
</reference>
<evidence type="ECO:0000313" key="2">
    <source>
        <dbReference type="Proteomes" id="UP000622475"/>
    </source>
</evidence>
<dbReference type="Gene3D" id="3.30.460.40">
    <property type="match status" value="1"/>
</dbReference>
<dbReference type="Proteomes" id="UP000622475">
    <property type="component" value="Unassembled WGS sequence"/>
</dbReference>
<proteinExistence type="predicted"/>
<sequence length="159" mass="18012">MDAFDDAIVSFWKTLRLRGVKYIVIGGFAVNLHGYFRFTDDLDIWIDDTSDNCKALQDAFIDSEVAGLSNSLSTPVNCTQGPFLLPNSLRLELHVRMHGLEDHTFNECLALASIADIESVEVPFLNLNQLVQNKKTFNRPLDQLDVDALEQIIKIREEE</sequence>
<accession>A0A929L0X4</accession>